<feature type="domain" description="VWFD" evidence="11">
    <location>
        <begin position="229"/>
        <end position="406"/>
    </location>
</feature>
<comment type="caution">
    <text evidence="4">Lacks conserved residue(s) required for the propagation of feature annotation.</text>
</comment>
<feature type="domain" description="VWFD" evidence="11">
    <location>
        <begin position="4987"/>
        <end position="5164"/>
    </location>
</feature>
<feature type="domain" description="VWFD" evidence="11">
    <location>
        <begin position="6813"/>
        <end position="6990"/>
    </location>
</feature>
<evidence type="ECO:0000256" key="5">
    <source>
        <dbReference type="SAM" id="MobiDB-lite"/>
    </source>
</evidence>
<sequence>MYNSQEIYTPKMRSHKKLLAICCLLLFTSWTEGNRNSLENRGSPYNGYITYCDFNDNTRPLCDWKQHCEGQDHGDWIRAKSSTPTLGTGPDGDYPDGNGYYIYQEATNLIPNDIVRLDSPKLDISNDVCVEFWYHMSGSETQNQLQVLILDDKGQTLFWRQTGHQSSQWLYGSFTYQTQQQKSIQVLFAAIRGLTEYGDTAIDNIGVKNGPCVPEPTPSVPTPAEPPGGTCIGYGDPHFVTFDGNSHTFMGNCTYTLTKLCEVNSSLTDFNVEVAHEYRGGNTQVSYVSQVMVDIHGYSIVLEKNKVVKVNGDEQRLPLNLPPGISVGFSGQYVAIITDFGLMVKYDGDHRVEVTLSKAYQGKVCGICANFNGQKLDDDLNPNGVKEPTSESYGNSWQVQNNSSCSLATGYNPQCTEEEKREIESHQSCGAMLPFDGVFQHCHLIVDPRSYFMNCYYDMCALHLDPNTLCRHLQAYADACQAAGAIVLPWRNSTFCPLPCPANSHYEQCGTACPATCLNPGAPSNCNLPCSEGCICDPGYVLYNNKCVPSNQCGCWVDGKHYPVGSEFWTDNTCTTKCECPGPASDVVCQSDKCPPNNYCGIVNGVPECSEFTFGECTIYGDPHYYSFDKMTHHFMGVCTYTLAKFCSNSSSLPYFNVEAKNEHRGNPSVSWVQKVMVEVYDYHITIVKDEPNRVLLNGIWKTLPISLRNGTLTVERSGRYILVETDFKLTVSYDTDHTVEVKVPTIYFNQTCGICGNLNNDYNDEYLMPNGQQAQDSHQFGNSWKVDDDDPTCTPVPPPPICPPEKEESYKSEAFCGPLISKDSPFQVCHSVINPDAFFESCVFDLCVIGDDFLCTALESYAGACQRAGVKIQWRNSTFCPLDCPINSHYNECSSACPGTCLNQNAPDNCNKPCIEDCDCDDGFVLSGSSCVPVNDCGCSYEGTYYEKNEMFWQTGCVGQCTCIGNNQVDCKNDSCGPDLACKVQNGVLGCYPADSNICHIYGDPHYITFDGKLYNFQGSCNYTVVETCKNSSQYFSVTTRNEHRGSLSWTAINSVSVRIGSHHIILRKKKIVEVNGEIVSLPYTLIPGISITLNGYVIVETDFGLEVKYNGDQELIVKVNENFKGQLCGLCGTYNGNILDDFLKPDGLLAQTPNEFGNSWRVPDDNWICDPNVVDPAPCDPIDEKHYEDMCKSILSSSGPFAACHFFVLPQLYFQSCVYDMCTAGGTTEQFCNALEAYAGACESAGVQLGDWRKDTICAETSTTTPPTTTTPTTTPTPGSLCPWSCNFDADFCTWSQSSLDDFDWIRHTGSTPSTGSGPSFDHTTGNGFYIYIDGRSPTAGQKARLLSPICNSGGHQCLSFWYHMFGVAKTMELNVYIVRNGKEELVWNLTGHQENNWLPANIQIVDTRNVQIILEGVRGNDFRSDVAVDDIFISPGFCSGSTTTTPTTTTPTTTTTTTTIPTTTTTTTVKPPISSGSCVVSGDPHYYTFDNRVFDFMGICTYTLSKLCKFDKNLIDFNVEAKNQYWGGSTRVSSVKYVNVDVYGYRITLDQNQEVKVNGQPVILPEELPPEVKISYSGHHVMVTTNFGLRVLFDGNHRVEVKLFDTYSDQVCGLCGNFNGNVTDDFLNPSGQLEQDPVDLGNSWQVENDTSCPPAVEVIPDCTDDEKLVIESNNFCGMITNPNGPFKDCHNVIDPEGYFNSCVYDLCALNLDAAALCDSLQSYAVACQSQGVTIQPWRNDTFCPIDCLPNSHYEICSTACPATCVNPGAPSSCNLPCVEGCFCDPGYVLYNKKCVPSLQCGCWDGNNYYPVGSEFWTDDTCSTKCRCPSAGSALICNSATCNSNQYCATINNVSDCLYYKYGICRVNNDPHYNSFDGRVHHFMGLCTYTLSKLCSNSSNLPYFNVYAKNEHRGNPSVTYVQKVFVEVYGYNIQIIRKETSRVLVDGVWNTLPASLKGGSVSVTKSGRYIVLETDFKLSVSYDTDHSVEVKIPDTYSSQLCGMCGNFNGQIQDEYLMPNGQQAQNSNQLGNSWLVYDEEDPFCPSGPTVPPLPVCPPEKEQLYESETHCGLLTSKGSPFSICHAVVDPAIFFESCVFDLCALNGDKNVLCSALEAYADACQREGITIHGWRNITSCGLPPCPPNSHYNGCMTACPATCLDPYAPEKCNKPCMEGCECDQGFVMSGDICVDASNCGCLYDDKYYNKGDSFLQEDCERRCECQGNNNMVCIETSCAKDEICKVQNGLLGCYPASIAICHIYGDPHYSTFDGTLHHFQGSCNYTVTETCANTSNNFIITTRNEHRGSPSWTAINSVALTVNGLHILLAKDNFVYVNNVSKKLPINDSGIIISHNSPYVTVTTDFGLQVQFNGDHELLVSVKETFKDMLCGLCGTYNGNPLDDFMTPNGTIVSDVNDFGNSWRVPDDDWICDPIPPTLPECPPPIQQEAEAKCGVLQQVNGPFAQCHAHIPPHHYFESCVYDHCATSGSNEYYCSTLEAYAAACESAGVNLGDWRKDTVCETSTTTPPPTPPTPVPICYWSCNFDADFCSWTQSPLDDFDWIRHTGSTPSTGSGPSFDHTTGHGFYIYIDGRSPTVGQKARLLSPICNSGGHQCLSFWYHMFGVAKTMELNVYIARNGKEELVWNLTGHQENNWLPANIQIADTRNVQIILEGVRGNDYRSDVAVDDVLISPGYCPDFTPSTIPTPTTTPTTTTTTTVKPPTPSAPHDPCNYTCSFGQDFCGWQSKSDKLYWERWSGPTPSDLTGPSSDHSGDGYYLYVDGRNAKLNDNAQLESAYCDVQGPNCFSLWYHMYGASEDTKLTVKVLTNQGFEDVINLFGDGGDVWHLEQVELRNSERIKIFIEVWLIEEDRPIDIAIDDISFTKGYCTGPPRPPVSTTTTTGPTHPPDSSTTTGPTHPPDSSTTTGPTHPPDSLTTTGPTHPPDSLTTTGPPHPPDSSTTTDGPTTYTTQHPETGSSAGPLTPDSITDTTPGPETASSPSTEIGAVTDKTTGPVTASTPQPVTDSTQGPVSYSTQSPVTHSIPGSITTRTPAPETTSDTGPEPSTVTDSTQGPGSDSTRSPVTHSIPGSITTRTPAPETTSDTGPEPSTVTDSTQGPGSDSTRSPVTHSIPDSITTRTPAPETTSDTGPEPSTVTDSTQSPVSESTRTPVTHSIPDSITTRTPAPETTSDTGPEPSTVTDSTQGPGSDSTRTPVTHSIPGSITTRTPAPETTSDIGPEPSTVTDSTQSPVSESTRTPVTHSIPGSITTRTPAPETTSDTGPEPSTVTDSTQGTVSDSTRSPVTHSIPGSITTRTPAPETTSDTGPEPSTVTDSTQGTVSDSTRSPVTHSIPGPVTSTTPSPETASDKVTNTETDTTVPVSTTTPGCVTGITVSPPTAAPVTENTGSPVTDRTTGPVIHSTPDSIITSTSAETTTTLPPLDPGYCEVSGDPHYYTFDKEVHHFMGVCTYTLSKLCANDSNLPDFNVEAANDLRNGLTHVSYVQFVNVDVYGYRITLEKVRKVKLNGQPVTLPVSLQPDVEIFLSGTNVFVTTGFGLQVSYDGSHKATVTLPGEYANNVCGLCGNFNGDKADDFLNPDGNLELDSNSLGNSWQVENDTVCPPAVDNKSNCTEDENNIISSNSYCGIIINENGPFKACHHVIDPKVYFDNCVYDLCEVMLDNGTLCDSLQSYADTCQSHGVTIQPWRNETFCPLKCPPNSHYEPCGTGCQSTCVNPHAPNNCNRPCTEGCFCDPGYVLYDSICVPIDKCGCWQDDKYYPVGDEFWSDDTCSLKCRCPSAGSGLVCTEDSCLDNQYCGVTNGIPGCYNKPNPGYCEVSGDPHYYTFDKQVHHFMGVCTYTISKLCGNDSNLTDFTVEAANDLRNGLTQVSYVQFVNVNVYGYRITLEKVRKVKLNGQPVTPPVSLQPDVEIFLSGTNVFVTTGFGLQVSYDGSHKATVTLPGEYANNVCGLCGNFNGDKADDFLNPDGYLEPNSTSLGNSWQVENDTVCPPSDSKHENCTEDENNIISSNSYCGIITNGNGPFKACHHVIDPKVYFDNCVYDLCEVKLDNGTLCDSLQSYADACQSHGVTIQPWRNETFCPLKCPPNSHYEPCGTGCQSTCVNPHAPNNCNRPCTEGCFCDPGYVLYDSICVPIDKCGCWQDDKYYPVGDEFWSDDTCSLKCRCPSAGSGLVCTEDSCLDNQYCGVTNGVPGCFDKPDSGYCEVSGDPHYYTFDKQVHHFMGVCTYTLSKLCANDSNLPDFNVEAANDLRNGLTQVSYVQFVNVDVYGYRITLEKVHKVKVNGQPAILPVSLKPDVEIFLSGTNVFVTTGFGLQVSYDGSHKATVTLPNKYWDKVCGLCGNFNGDKVDDFLNPDGNLELDSNSLGNSWQVENDTVCPPAVDNKSNCTEDENNIISSNSYCGIITNENGPFKECHHVIDPEVYFDNCVYDLCEVKLDNGTLCDSLQSYADACQSHGVTIQPWRNETFCSLKCPPNSHYEPCGTGCQSTCVNPHAPNNCSRPCTEGCFCDPGYVLYDTKCVPEDQCGCWQDDKYYPVGDEFWSDDTCSLKCKCPSAGSGLVCTEDSCLDNQYCGVTNGIPGCYNKPNPGYCEVSGDPHYYTFDKQVHHFMGVCTYTISKLCANDSNLTDFTVEAANDIRNGLTQISYVQFVNVDVYGYRITLEKVRKVKVNGQPVTPPVSLQPDVEIFLSGTNVFVTTGFGLQVSYDGSHKATVTLPGEYANNVCGLCGNFNGDKADDFLNPDGYLEPNSTSLGNSWQVENDTVCPPSDGKHENCTEDENNIISSNSYCGIITNGNGPFKECHHVIDPKVYFDNCVYDLCEVKLDNGTLCDSLQSYADACQSHGVTIQPWRNETFCPLKCPPNSHYEPCGTGCQSTCVNPHAPNNCNRPCTEGCFCDPGYVLYDSICVPKDQCGCWQDDKYYPVGDEFWSDDTCSLKCRCPSAGSGLVCTEDSCLDNQYCGVINGVTGCYDKPGPGYCEVSGDPHYYTFDKQVHHFMGVCTYTLSKLCGNDSNLPDFNVEAANDVRNGLTHVSYVQFVNVDVYRYRITLEKVRKVKVNGKPATLPVSLQPDVEIFLSGTNVFVTTGFGLQVSYDGSHKATVTLPGEYANNVCGLCGNFNGDKVDDFLNPDGNLEPDSNSLGNSWQVENDTVCPPAVEIKPNCTEDDNNIISSNSYCGIITNNNGPFKECHHVIDPKVYFDNCVYDLCEVKLDPGTLCDSLQSYADACQSHGVTIQPWRNETFCPLKCPPNSHYELCGTGCQSTCISKEAPSNCSRPCAEGCFCDPGYVLYDTKCVPKDKCGCWQDDKYYPVGDEFWSDDTCSSKCRCPSEGSGLVCTEDACPDNQYCGITNGVPGCYYYTFGVCRVHNDPHYDTFDKQNHNFMGLCTYTLAKLCDRNSSLPYFNVEAKNEHRGDPSVSFVEWVIIEVYDQHIQMMRNEQNRVLVNKIWKTLPVNLVEGSVKVTWTGKHVNLETDFRLSVSYDIDTSIDIKVPSTYSALTCGICGNFNNRKKDDYMMPNGQQAQTSEELGHSWIAYDGDPLCHPEDPQPPPPNDCTPEKYELYKSDGFCGLLTSKDGPFYTCNSVVSPGGFFESCIFDLCALDGDKDILCSLLGSYADACQKEGLILNWRNITGCERKCPANSHYSPCMSACPTTCLDSTPTDNCSLPCTEGCECDDQYVISGGTCVHESSCGCWYNGTYYSEGETFVQENCEDSCTCKGNNNMECHPVSCAKDEICKAQNGTLGCYTPSTAICHIYGDPHYSTFDGTLHHFQGSCTYTVTETCANTSNNFIVTTRNEHRGNPSWTAINSVALTVDGLHIVLGKSNIVLINNVLVIPPVTVYGISIVLNGQYVIVTADFGLELQFNGDHELFVKVKENYKGTLCGLCGTYNENRNDDFMTPSGTIVSDVNEFGNSWRVPDDQWTCDSTPPSQPTCVPPLLDEAKNRCWILKQSDGPFRSCHSYIQPHGYFESCVFDQCVTGGSNEQLCNVLASYVAVCESKGVSLGDWKNNTICDSTFTTPPAPTTTRETLSYASCSASGDPHYNTFDGAVHHYMGNCSYTLSKPCNASSAGLPDFHVYTTNEHRDSNTKVSYVHSVHIEIDKDEMTILKNKKFNINGKRYNLPMAVKNRYSAYISGNYLVFETDFGLQVRFDGNHYVDVSLPSTYQGHLCGLCGNYNGISGDDFVKKDGSIATNSNDLGDSWIVTSDETQCGSQGLDVCDPLLKEEYSQNTFCGIIKDNTGIFKDCHALVNPDNFFENCVLDMCFTESKSTSLCYAVQTYAQQCANAGVCIEWRSTTFCPLSCPGGSHYETCGTGCPATCHNMLSKIDCKASTVEGCFCDEGYVLSGDRCVKESDCGCTDQQNNSYQLGESWFTNGDCTERCTCGQNNLITCTPWNCGLLQKCESKDGVLGCQSSGRASCHVSGDPHFFTFDKVMHSFMGTCTYTLVQVCDSQNVIPVTISGKTEDRGQRAATYLKEVYIDVYGIRITLQKAKKMMVGNEQIQTPWSEHLRGISIGTVGLYSVVETDFGLIAKFDGDHYLEIILPESYFGKVCGICGNFNNRMNDEYLLPNGLQAANVTHFGNSWKSEKDSDKNCVDDTRQDLGPPCKAAQLPATENQCNVLLSDTFKPCHHLIDPQPFVKSCVFDMCRYNGMQSTLCAIVQGYVGACMTHGVKLKWRSNKLCPLSCPSHSHYTDCASLCPATCNDIYASAVCDKPEACTEGCVCNDGYVLSGDKCVPLHKCGCRDSKDNYYNIDETWITPNCKELCHCNGASKIICKPHGCAHGRCSLNNGKYACKPTGYAKCHITGDPHHNTFDRLSHHFQGKDSYILTQTSSALPDLLEPFTIKGKNEPMNKYSTFTLIREMRIEVYNHTIIFSQKKKLVLDGVKTVPPINLKEGIYIYQRPLRIYLETDFGLSVSYDGNQNAEITVPNTHRNILEGLCGNYDGRSSNDFRRPDGSQVRDVVSFGESWKVKSWKSDSRIRRDIGLRNEEDIVDLDTGDILACSASELAYLNSTSFCGILRDINGPFQTCHEYVDPEVYITNCLFDTCAEFGNIELFCSNLEQYSLACQDNGTTLNDWRERAGCEFPCGPNSEYRQCMNACPASCSNMASEAECEAPCYEGCQCIDGYVLSGFECVPYKECGCTYLDKYFEYGEVFITDDCTQNCTCTDTSSVVCFEIQCKPNEICTTAYEIRGCYIPGPCLENPCENGGTCVEGSLGMNTTGDLYCMCPETYSGFFCEIEEKTYDNRVIYIVIGVVVGVLVIGFIFVFAAFCFIKNRDGKKRLVESNSSEDGSVSLSRISVNRGGESIYNEPDLINLAFEEDSTVPQSGAVNVANDTNVRTSAKGTSNQGSADNVNAMKSEKTTGTHGQTQF</sequence>
<feature type="compositionally biased region" description="Polar residues" evidence="5">
    <location>
        <begin position="3005"/>
        <end position="3344"/>
    </location>
</feature>
<dbReference type="CTD" id="7455"/>
<dbReference type="PROSITE" id="PS50060">
    <property type="entry name" value="MAM_2"/>
    <property type="match status" value="4"/>
</dbReference>
<feature type="domain" description="VWFD" evidence="11">
    <location>
        <begin position="6044"/>
        <end position="6223"/>
    </location>
</feature>
<proteinExistence type="predicted"/>
<keyword evidence="1" id="KW-0677">Repeat</keyword>
<evidence type="ECO:0000256" key="1">
    <source>
        <dbReference type="ARBA" id="ARBA00022737"/>
    </source>
</evidence>
<dbReference type="AGR" id="Xenbase:XB-GENE-6462416"/>
<evidence type="ECO:0000256" key="7">
    <source>
        <dbReference type="SAM" id="SignalP"/>
    </source>
</evidence>
<feature type="domain" description="VWFD" evidence="11">
    <location>
        <begin position="998"/>
        <end position="1172"/>
    </location>
</feature>
<dbReference type="PROSITE" id="PS00740">
    <property type="entry name" value="MAM_1"/>
    <property type="match status" value="1"/>
</dbReference>
<feature type="domain" description="VWFC" evidence="10">
    <location>
        <begin position="7156"/>
        <end position="7220"/>
    </location>
</feature>
<feature type="domain" description="VWFD" evidence="11">
    <location>
        <begin position="1479"/>
        <end position="1656"/>
    </location>
</feature>
<evidence type="ECO:0000256" key="4">
    <source>
        <dbReference type="PROSITE-ProRule" id="PRU00076"/>
    </source>
</evidence>
<feature type="domain" description="VWFD" evidence="11">
    <location>
        <begin position="4600"/>
        <end position="4777"/>
    </location>
</feature>
<feature type="compositionally biased region" description="Low complexity" evidence="5">
    <location>
        <begin position="2698"/>
        <end position="2717"/>
    </location>
</feature>
<feature type="compositionally biased region" description="Low complexity" evidence="5">
    <location>
        <begin position="3365"/>
        <end position="3385"/>
    </location>
</feature>
<dbReference type="Gene3D" id="2.10.25.10">
    <property type="entry name" value="Laminin"/>
    <property type="match status" value="13"/>
</dbReference>
<feature type="domain" description="VWFD" evidence="11">
    <location>
        <begin position="1865"/>
        <end position="2046"/>
    </location>
</feature>
<feature type="domain" description="VWFD" evidence="11">
    <location>
        <begin position="3826"/>
        <end position="4003"/>
    </location>
</feature>
<dbReference type="PROSITE" id="PS51233">
    <property type="entry name" value="VWFD"/>
    <property type="match status" value="16"/>
</dbReference>
<keyword evidence="3" id="KW-0325">Glycoprotein</keyword>
<name>A0A8J1JL37_XENTR</name>
<gene>
    <name evidence="13 14" type="primary">zan</name>
</gene>
<dbReference type="GO" id="GO:0005576">
    <property type="term" value="C:extracellular region"/>
    <property type="evidence" value="ECO:0007669"/>
    <property type="project" value="UniProtKB-SubCell"/>
</dbReference>
<feature type="chain" id="PRO_5035269303" evidence="7">
    <location>
        <begin position="34"/>
        <end position="7386"/>
    </location>
</feature>
<feature type="compositionally biased region" description="Polar residues" evidence="5">
    <location>
        <begin position="7345"/>
        <end position="7368"/>
    </location>
</feature>
<reference evidence="13" key="1">
    <citation type="submission" date="2025-08" db="UniProtKB">
        <authorList>
            <consortium name="RefSeq"/>
        </authorList>
    </citation>
    <scope>IDENTIFICATION</scope>
    <source>
        <strain evidence="13">Nigerian</strain>
        <tissue evidence="13">Liver and blood</tissue>
    </source>
</reference>
<dbReference type="InterPro" id="IPR000742">
    <property type="entry name" value="EGF"/>
</dbReference>
<evidence type="ECO:0000313" key="12">
    <source>
        <dbReference type="Proteomes" id="UP000008143"/>
    </source>
</evidence>
<dbReference type="Proteomes" id="UP000008143">
    <property type="component" value="Chromosome 5"/>
</dbReference>
<keyword evidence="4" id="KW-0245">EGF-like domain</keyword>
<dbReference type="InterPro" id="IPR013320">
    <property type="entry name" value="ConA-like_dom_sf"/>
</dbReference>
<feature type="compositionally biased region" description="Polar residues" evidence="5">
    <location>
        <begin position="3351"/>
        <end position="3364"/>
    </location>
</feature>
<feature type="disulfide bond" evidence="4">
    <location>
        <begin position="7242"/>
        <end position="7251"/>
    </location>
</feature>
<dbReference type="SUPFAM" id="SSF57196">
    <property type="entry name" value="EGF/Laminin"/>
    <property type="match status" value="1"/>
</dbReference>
<dbReference type="InterPro" id="IPR014853">
    <property type="entry name" value="VWF/SSPO/ZAN-like_Cys-rich_dom"/>
</dbReference>
<dbReference type="Pfam" id="PF12714">
    <property type="entry name" value="TILa"/>
    <property type="match status" value="7"/>
</dbReference>
<feature type="domain" description="VWFD" evidence="11">
    <location>
        <begin position="5373"/>
        <end position="5553"/>
    </location>
</feature>
<dbReference type="InterPro" id="IPR001007">
    <property type="entry name" value="VWF_dom"/>
</dbReference>
<feature type="domain" description="VWFD" evidence="11">
    <location>
        <begin position="5762"/>
        <end position="5936"/>
    </location>
</feature>
<dbReference type="Xenbase" id="XB-GENE-6462416">
    <property type="gene designation" value="zan"/>
</dbReference>
<feature type="compositionally biased region" description="Polar residues" evidence="5">
    <location>
        <begin position="2970"/>
        <end position="2998"/>
    </location>
</feature>
<feature type="signal peptide" evidence="7">
    <location>
        <begin position="1"/>
        <end position="33"/>
    </location>
</feature>
<feature type="domain" description="VWFD" evidence="11">
    <location>
        <begin position="4213"/>
        <end position="4390"/>
    </location>
</feature>
<dbReference type="Pfam" id="PF00094">
    <property type="entry name" value="VWD"/>
    <property type="match status" value="16"/>
</dbReference>
<evidence type="ECO:0000259" key="11">
    <source>
        <dbReference type="PROSITE" id="PS51233"/>
    </source>
</evidence>
<dbReference type="Pfam" id="PF01826">
    <property type="entry name" value="TIL"/>
    <property type="match status" value="13"/>
</dbReference>
<organism evidence="12 13">
    <name type="scientific">Xenopus tropicalis</name>
    <name type="common">Western clawed frog</name>
    <name type="synonym">Silurana tropicalis</name>
    <dbReference type="NCBI Taxonomy" id="8364"/>
    <lineage>
        <taxon>Eukaryota</taxon>
        <taxon>Metazoa</taxon>
        <taxon>Chordata</taxon>
        <taxon>Craniata</taxon>
        <taxon>Vertebrata</taxon>
        <taxon>Euteleostomi</taxon>
        <taxon>Amphibia</taxon>
        <taxon>Batrachia</taxon>
        <taxon>Anura</taxon>
        <taxon>Pipoidea</taxon>
        <taxon>Pipidae</taxon>
        <taxon>Xenopodinae</taxon>
        <taxon>Xenopus</taxon>
        <taxon>Silurana</taxon>
    </lineage>
</organism>
<dbReference type="CDD" id="cd06263">
    <property type="entry name" value="MAM"/>
    <property type="match status" value="4"/>
</dbReference>
<keyword evidence="6" id="KW-0812">Transmembrane</keyword>
<evidence type="ECO:0000256" key="3">
    <source>
        <dbReference type="ARBA" id="ARBA00023180"/>
    </source>
</evidence>
<feature type="region of interest" description="Disordered" evidence="5">
    <location>
        <begin position="1446"/>
        <end position="1470"/>
    </location>
</feature>
<accession>A0A8J1JL37</accession>
<feature type="region of interest" description="Disordered" evidence="5">
    <location>
        <begin position="2698"/>
        <end position="2722"/>
    </location>
</feature>
<evidence type="ECO:0000256" key="2">
    <source>
        <dbReference type="ARBA" id="ARBA00023157"/>
    </source>
</evidence>
<feature type="compositionally biased region" description="Low complexity" evidence="5">
    <location>
        <begin position="2892"/>
        <end position="2930"/>
    </location>
</feature>
<dbReference type="PANTHER" id="PTHR11339:SF374">
    <property type="entry name" value="ZONADHESIN"/>
    <property type="match status" value="1"/>
</dbReference>
<dbReference type="KEGG" id="xtr:100497422"/>
<dbReference type="InterPro" id="IPR025615">
    <property type="entry name" value="TILa_dom"/>
</dbReference>
<dbReference type="PANTHER" id="PTHR11339">
    <property type="entry name" value="EXTRACELLULAR MATRIX GLYCOPROTEIN RELATED"/>
    <property type="match status" value="1"/>
</dbReference>
<feature type="domain" description="VWFD" evidence="11">
    <location>
        <begin position="615"/>
        <end position="795"/>
    </location>
</feature>
<dbReference type="Gene3D" id="2.60.120.200">
    <property type="match status" value="4"/>
</dbReference>
<dbReference type="InterPro" id="IPR001846">
    <property type="entry name" value="VWF_type-D"/>
</dbReference>
<dbReference type="SMART" id="SM00181">
    <property type="entry name" value="EGF"/>
    <property type="match status" value="13"/>
</dbReference>
<feature type="domain" description="MAM" evidence="9">
    <location>
        <begin position="2730"/>
        <end position="2886"/>
    </location>
</feature>
<keyword evidence="12" id="KW-1185">Reference proteome</keyword>
<dbReference type="OMA" id="QCNHPCK"/>
<dbReference type="InterPro" id="IPR000998">
    <property type="entry name" value="MAM_dom"/>
</dbReference>
<feature type="compositionally biased region" description="Low complexity" evidence="5">
    <location>
        <begin position="2953"/>
        <end position="2969"/>
    </location>
</feature>
<dbReference type="InterPro" id="IPR050780">
    <property type="entry name" value="Mucin_vWF_Thrombospondin_sf"/>
</dbReference>
<feature type="region of interest" description="Disordered" evidence="5">
    <location>
        <begin position="7345"/>
        <end position="7386"/>
    </location>
</feature>
<dbReference type="Pfam" id="PF08742">
    <property type="entry name" value="C8"/>
    <property type="match status" value="16"/>
</dbReference>
<dbReference type="InterPro" id="IPR036084">
    <property type="entry name" value="Ser_inhib-like_sf"/>
</dbReference>
<feature type="domain" description="VWFD" evidence="11">
    <location>
        <begin position="6429"/>
        <end position="6607"/>
    </location>
</feature>
<dbReference type="PROSITE" id="PS00022">
    <property type="entry name" value="EGF_1"/>
    <property type="match status" value="1"/>
</dbReference>
<dbReference type="OrthoDB" id="5945029at2759"/>
<evidence type="ECO:0000259" key="10">
    <source>
        <dbReference type="PROSITE" id="PS50184"/>
    </source>
</evidence>
<dbReference type="InterPro" id="IPR002919">
    <property type="entry name" value="TIL_dom"/>
</dbReference>
<feature type="domain" description="EGF-like" evidence="8">
    <location>
        <begin position="7210"/>
        <end position="7252"/>
    </location>
</feature>
<protein>
    <submittedName>
        <fullName evidence="13">IgGFc-binding protein</fullName>
    </submittedName>
</protein>
<feature type="region of interest" description="Disordered" evidence="5">
    <location>
        <begin position="2881"/>
        <end position="3417"/>
    </location>
</feature>
<feature type="domain" description="MAM" evidence="9">
    <location>
        <begin position="2538"/>
        <end position="2695"/>
    </location>
</feature>
<dbReference type="SMART" id="SM00832">
    <property type="entry name" value="C8"/>
    <property type="match status" value="16"/>
</dbReference>
<evidence type="ECO:0000313" key="13">
    <source>
        <dbReference type="RefSeq" id="XP_031758593.1"/>
    </source>
</evidence>
<dbReference type="CDD" id="cd19941">
    <property type="entry name" value="TIL"/>
    <property type="match status" value="13"/>
</dbReference>
<evidence type="ECO:0000259" key="8">
    <source>
        <dbReference type="PROSITE" id="PS50026"/>
    </source>
</evidence>
<dbReference type="FunFam" id="2.10.25.10:FF:000055">
    <property type="entry name" value="alpha-tectorin isoform X1"/>
    <property type="match status" value="13"/>
</dbReference>
<dbReference type="PROSITE" id="PS50184">
    <property type="entry name" value="VWFC_2"/>
    <property type="match status" value="1"/>
</dbReference>
<evidence type="ECO:0000256" key="6">
    <source>
        <dbReference type="SAM" id="Phobius"/>
    </source>
</evidence>
<evidence type="ECO:0000259" key="9">
    <source>
        <dbReference type="PROSITE" id="PS50060"/>
    </source>
</evidence>
<evidence type="ECO:0000313" key="14">
    <source>
        <dbReference type="Xenbase" id="XB-GENE-6462416"/>
    </source>
</evidence>
<dbReference type="RefSeq" id="XP_031758593.1">
    <property type="nucleotide sequence ID" value="XM_031902733.1"/>
</dbReference>
<feature type="domain" description="VWFD" evidence="11">
    <location>
        <begin position="2256"/>
        <end position="2430"/>
    </location>
</feature>
<keyword evidence="2 4" id="KW-1015">Disulfide bond</keyword>
<dbReference type="GeneID" id="100497422"/>
<keyword evidence="6" id="KW-1133">Transmembrane helix</keyword>
<dbReference type="SMART" id="SM00216">
    <property type="entry name" value="VWD"/>
    <property type="match status" value="16"/>
</dbReference>
<dbReference type="SUPFAM" id="SSF49899">
    <property type="entry name" value="Concanavalin A-like lectins/glucanases"/>
    <property type="match status" value="4"/>
</dbReference>
<dbReference type="Pfam" id="PF00629">
    <property type="entry name" value="MAM"/>
    <property type="match status" value="4"/>
</dbReference>
<feature type="domain" description="VWFD" evidence="11">
    <location>
        <begin position="3439"/>
        <end position="3616"/>
    </location>
</feature>
<dbReference type="SUPFAM" id="SSF57567">
    <property type="entry name" value="Serine protease inhibitors"/>
    <property type="match status" value="13"/>
</dbReference>
<dbReference type="PROSITE" id="PS50026">
    <property type="entry name" value="EGF_3"/>
    <property type="match status" value="1"/>
</dbReference>
<feature type="compositionally biased region" description="Polar residues" evidence="5">
    <location>
        <begin position="3398"/>
        <end position="3409"/>
    </location>
</feature>
<keyword evidence="6" id="KW-0472">Membrane</keyword>
<feature type="domain" description="MAM" evidence="9">
    <location>
        <begin position="1286"/>
        <end position="1443"/>
    </location>
</feature>
<dbReference type="SMART" id="SM00137">
    <property type="entry name" value="MAM"/>
    <property type="match status" value="4"/>
</dbReference>
<keyword evidence="7" id="KW-0732">Signal</keyword>
<feature type="transmembrane region" description="Helical" evidence="6">
    <location>
        <begin position="7262"/>
        <end position="7288"/>
    </location>
</feature>
<dbReference type="SMART" id="SM00215">
    <property type="entry name" value="VWC_out"/>
    <property type="match status" value="6"/>
</dbReference>
<feature type="domain" description="MAM" evidence="9">
    <location>
        <begin position="50"/>
        <end position="214"/>
    </location>
</feature>
<dbReference type="GO" id="GO:0016020">
    <property type="term" value="C:membrane"/>
    <property type="evidence" value="ECO:0007669"/>
    <property type="project" value="InterPro"/>
</dbReference>